<proteinExistence type="predicted"/>
<dbReference type="Proteomes" id="UP000009309">
    <property type="component" value="Plasmid pFLIM01"/>
</dbReference>
<accession>I2GU13</accession>
<evidence type="ECO:0000313" key="1">
    <source>
        <dbReference type="EMBL" id="CCH57614.1"/>
    </source>
</evidence>
<dbReference type="RefSeq" id="WP_015056949.1">
    <property type="nucleotide sequence ID" value="NC_019017.1"/>
</dbReference>
<sequence>MTRIRIESDTIQEVRRAIELFTTVYDCIDFSEPQKGKNPKYVQRPKFFSYGELKEPTQQ</sequence>
<reference evidence="1 2" key="1">
    <citation type="journal article" date="2012" name="J. Bacteriol.">
        <title>Genome Sequence of the Filamentous Bacterium Fibrisoma limi BUZ 3T.</title>
        <authorList>
            <person name="Filippini M."/>
            <person name="Qi W."/>
            <person name="Jaenicke S."/>
            <person name="Goesmann A."/>
            <person name="Smits T.H."/>
            <person name="Bagheri H.C."/>
        </authorList>
    </citation>
    <scope>NUCLEOTIDE SEQUENCE [LARGE SCALE GENOMIC DNA]</scope>
    <source>
        <strain evidence="2">BUZ 3T</strain>
        <plasmid evidence="1 2">pFLIM01</plasmid>
    </source>
</reference>
<gene>
    <name evidence="1" type="ORF">BN8_p06810</name>
</gene>
<protein>
    <submittedName>
        <fullName evidence="1">Uncharacterized protein</fullName>
    </submittedName>
</protein>
<dbReference type="Pfam" id="PF13113">
    <property type="entry name" value="DUF3970"/>
    <property type="match status" value="1"/>
</dbReference>
<evidence type="ECO:0000313" key="2">
    <source>
        <dbReference type="Proteomes" id="UP000009309"/>
    </source>
</evidence>
<geneLocation type="plasmid" evidence="1 2">
    <name>pFLIM01</name>
</geneLocation>
<dbReference type="EMBL" id="HE805916">
    <property type="protein sequence ID" value="CCH57614.1"/>
    <property type="molecule type" value="Genomic_DNA"/>
</dbReference>
<organism evidence="1 2">
    <name type="scientific">Fibrisoma limi BUZ 3</name>
    <dbReference type="NCBI Taxonomy" id="1185876"/>
    <lineage>
        <taxon>Bacteria</taxon>
        <taxon>Pseudomonadati</taxon>
        <taxon>Bacteroidota</taxon>
        <taxon>Cytophagia</taxon>
        <taxon>Cytophagales</taxon>
        <taxon>Spirosomataceae</taxon>
        <taxon>Fibrisoma</taxon>
    </lineage>
</organism>
<dbReference type="InterPro" id="IPR025088">
    <property type="entry name" value="DUF3970"/>
</dbReference>
<dbReference type="AlphaFoldDB" id="I2GU13"/>
<keyword evidence="1" id="KW-0614">Plasmid</keyword>
<name>I2GU13_9BACT</name>
<keyword evidence="2" id="KW-1185">Reference proteome</keyword>